<protein>
    <submittedName>
        <fullName evidence="1">Uncharacterized protein</fullName>
    </submittedName>
</protein>
<dbReference type="AlphaFoldDB" id="A0A382Z2L0"/>
<name>A0A382Z2L0_9ZZZZ</name>
<feature type="non-terminal residue" evidence="1">
    <location>
        <position position="1"/>
    </location>
</feature>
<sequence length="260" mass="28836">RRTKRGSKSLDGLLGDLASGASDLHDIRDARELLEVALRYEDQDSERCVGLEKEFAKEIAHGGYMALSVEDHGQDDLHVCIDEQSASPRLREAIVETFKLAREAEGAEDFVDELWPASMNSSNAMCLPTTENCTAPEWRRQESRPGWAPIVFVVVDSSTIGRKNVIWVGSEVEYVEEQKRSGVTEVIRDMGGGWLIDPDDFFEKELATEAKQLLEAANRFYETILGKPIGLNIEIGGPDEMIAGTHPRVVALDTATSSWV</sequence>
<dbReference type="EMBL" id="UINC01180295">
    <property type="protein sequence ID" value="SVD89419.1"/>
    <property type="molecule type" value="Genomic_DNA"/>
</dbReference>
<proteinExistence type="predicted"/>
<feature type="non-terminal residue" evidence="1">
    <location>
        <position position="260"/>
    </location>
</feature>
<gene>
    <name evidence="1" type="ORF">METZ01_LOCUS442273</name>
</gene>
<organism evidence="1">
    <name type="scientific">marine metagenome</name>
    <dbReference type="NCBI Taxonomy" id="408172"/>
    <lineage>
        <taxon>unclassified sequences</taxon>
        <taxon>metagenomes</taxon>
        <taxon>ecological metagenomes</taxon>
    </lineage>
</organism>
<accession>A0A382Z2L0</accession>
<reference evidence="1" key="1">
    <citation type="submission" date="2018-05" db="EMBL/GenBank/DDBJ databases">
        <authorList>
            <person name="Lanie J.A."/>
            <person name="Ng W.-L."/>
            <person name="Kazmierczak K.M."/>
            <person name="Andrzejewski T.M."/>
            <person name="Davidsen T.M."/>
            <person name="Wayne K.J."/>
            <person name="Tettelin H."/>
            <person name="Glass J.I."/>
            <person name="Rusch D."/>
            <person name="Podicherti R."/>
            <person name="Tsui H.-C.T."/>
            <person name="Winkler M.E."/>
        </authorList>
    </citation>
    <scope>NUCLEOTIDE SEQUENCE</scope>
</reference>
<evidence type="ECO:0000313" key="1">
    <source>
        <dbReference type="EMBL" id="SVD89419.1"/>
    </source>
</evidence>